<accession>X6PBQ1</accession>
<keyword evidence="1" id="KW-0812">Transmembrane</keyword>
<evidence type="ECO:0000256" key="1">
    <source>
        <dbReference type="SAM" id="Phobius"/>
    </source>
</evidence>
<keyword evidence="4" id="KW-1185">Reference proteome</keyword>
<keyword evidence="1" id="KW-1133">Transmembrane helix</keyword>
<reference evidence="3 4" key="1">
    <citation type="journal article" date="2013" name="Curr. Biol.">
        <title>The Genome of the Foraminiferan Reticulomyxa filosa.</title>
        <authorList>
            <person name="Glockner G."/>
            <person name="Hulsmann N."/>
            <person name="Schleicher M."/>
            <person name="Noegel A.A."/>
            <person name="Eichinger L."/>
            <person name="Gallinger C."/>
            <person name="Pawlowski J."/>
            <person name="Sierra R."/>
            <person name="Euteneuer U."/>
            <person name="Pillet L."/>
            <person name="Moustafa A."/>
            <person name="Platzer M."/>
            <person name="Groth M."/>
            <person name="Szafranski K."/>
            <person name="Schliwa M."/>
        </authorList>
    </citation>
    <scope>NUCLEOTIDE SEQUENCE [LARGE SCALE GENOMIC DNA]</scope>
</reference>
<dbReference type="GO" id="GO:1990904">
    <property type="term" value="C:ribonucleoprotein complex"/>
    <property type="evidence" value="ECO:0007669"/>
    <property type="project" value="UniProtKB-KW"/>
</dbReference>
<sequence>MNIELKDVTYRSKNGQINKMSTVFIRGSQVRLFLLPDLLKHANVFQKVLEAAAQKQKVLFVAFLNNRWKKTWNEMMGDNVSESQNEIIEHFLLFVFVCFVLVFNLKKTIKNKQKIKTANLNISYSNLATERASVCVCEYSIFMDTVKNIHCTRLQIYAINKFFAMFSDVLMIKLNKCLQTQKLKIFFC</sequence>
<gene>
    <name evidence="3" type="ORF">RFI_01582</name>
</gene>
<protein>
    <submittedName>
        <fullName evidence="3">Small nuclear ribonucleoprotein / snRNP / Sm protein</fullName>
    </submittedName>
</protein>
<dbReference type="InterPro" id="IPR010920">
    <property type="entry name" value="LSM_dom_sf"/>
</dbReference>
<feature type="domain" description="Sm" evidence="2">
    <location>
        <begin position="1"/>
        <end position="33"/>
    </location>
</feature>
<name>X6PBQ1_RETFI</name>
<evidence type="ECO:0000313" key="3">
    <source>
        <dbReference type="EMBL" id="ETO35484.1"/>
    </source>
</evidence>
<organism evidence="3 4">
    <name type="scientific">Reticulomyxa filosa</name>
    <dbReference type="NCBI Taxonomy" id="46433"/>
    <lineage>
        <taxon>Eukaryota</taxon>
        <taxon>Sar</taxon>
        <taxon>Rhizaria</taxon>
        <taxon>Retaria</taxon>
        <taxon>Foraminifera</taxon>
        <taxon>Monothalamids</taxon>
        <taxon>Reticulomyxidae</taxon>
        <taxon>Reticulomyxa</taxon>
    </lineage>
</organism>
<dbReference type="SUPFAM" id="SSF50182">
    <property type="entry name" value="Sm-like ribonucleoproteins"/>
    <property type="match status" value="1"/>
</dbReference>
<evidence type="ECO:0000259" key="2">
    <source>
        <dbReference type="Pfam" id="PF01423"/>
    </source>
</evidence>
<dbReference type="Proteomes" id="UP000023152">
    <property type="component" value="Unassembled WGS sequence"/>
</dbReference>
<feature type="transmembrane region" description="Helical" evidence="1">
    <location>
        <begin position="87"/>
        <end position="105"/>
    </location>
</feature>
<dbReference type="Gene3D" id="2.30.30.100">
    <property type="match status" value="1"/>
</dbReference>
<comment type="caution">
    <text evidence="3">The sequence shown here is derived from an EMBL/GenBank/DDBJ whole genome shotgun (WGS) entry which is preliminary data.</text>
</comment>
<keyword evidence="3" id="KW-0687">Ribonucleoprotein</keyword>
<dbReference type="Pfam" id="PF01423">
    <property type="entry name" value="LSM"/>
    <property type="match status" value="1"/>
</dbReference>
<dbReference type="OrthoDB" id="6425924at2759"/>
<dbReference type="EMBL" id="ASPP01001562">
    <property type="protein sequence ID" value="ETO35484.1"/>
    <property type="molecule type" value="Genomic_DNA"/>
</dbReference>
<proteinExistence type="predicted"/>
<evidence type="ECO:0000313" key="4">
    <source>
        <dbReference type="Proteomes" id="UP000023152"/>
    </source>
</evidence>
<keyword evidence="1" id="KW-0472">Membrane</keyword>
<dbReference type="AlphaFoldDB" id="X6PBQ1"/>
<dbReference type="InterPro" id="IPR001163">
    <property type="entry name" value="Sm_dom_euk/arc"/>
</dbReference>